<evidence type="ECO:0000313" key="9">
    <source>
        <dbReference type="Proteomes" id="UP000276128"/>
    </source>
</evidence>
<proteinExistence type="inferred from homology"/>
<dbReference type="Proteomes" id="UP000276128">
    <property type="component" value="Unassembled WGS sequence"/>
</dbReference>
<dbReference type="PIRSF" id="PIRSF001092">
    <property type="entry name" value="Alpha-L-fucosidase"/>
    <property type="match status" value="1"/>
</dbReference>
<evidence type="ECO:0000256" key="1">
    <source>
        <dbReference type="ARBA" id="ARBA00004071"/>
    </source>
</evidence>
<dbReference type="GO" id="GO:0006004">
    <property type="term" value="P:fucose metabolic process"/>
    <property type="evidence" value="ECO:0007669"/>
    <property type="project" value="InterPro"/>
</dbReference>
<dbReference type="GO" id="GO:0005764">
    <property type="term" value="C:lysosome"/>
    <property type="evidence" value="ECO:0007669"/>
    <property type="project" value="TreeGrafter"/>
</dbReference>
<reference evidence="8 9" key="1">
    <citation type="submission" date="2018-12" db="EMBL/GenBank/DDBJ databases">
        <title>Bacillus ochoae sp. nov., Paenibacillus whitsoniae sp. nov., Paenibacillus spiritus sp. nov. Isolated from the Mars Exploration Rover during spacecraft assembly.</title>
        <authorList>
            <person name="Seuylemezian A."/>
            <person name="Vaishampayan P."/>
        </authorList>
    </citation>
    <scope>NUCLEOTIDE SEQUENCE [LARGE SCALE GENOMIC DNA]</scope>
    <source>
        <strain evidence="8 9">MER 54</strain>
    </source>
</reference>
<dbReference type="InterPro" id="IPR017853">
    <property type="entry name" value="GH"/>
</dbReference>
<sequence length="426" mass="48543">MSGAELASMLKSNVRFKSTDGIKCPELKLSEKDLNWWRDARLGMFIHWGAYSIIGRGEWVMHHEQIPQDDYRKIAMSFNPKAFDARQWAKLAKDAGMGYMVMTARHHDGFSLWDSPGSYGQFTTMQANARRDFVKAYTDAAREQGLGVGLYYSPLDWRFPGYFEPVEKYDNALLLKKQAYDQIEELMSRYGKIDILWYDGSWLAHKGSDAGGAWLWEPIHLNRMVRKYNPKAVINERSGWEGDFSCDEGPHDVNGSIIPFPWEKNFSIAGSWAWRPENKAMPFERVMDLILNVFIRDGNALLNVTPDQDGVIPEDQVQLFLRIGEWMHANGESVYGTRGGPWQPVDGVYGTTCRENIVYVHILDPQAFRDVKLPPLEGKVLACQTLSSDSLTFKQDDDGITISVPEACWQTVDTIVKLVLDGTVHR</sequence>
<comment type="caution">
    <text evidence="8">The sequence shown here is derived from an EMBL/GenBank/DDBJ whole genome shotgun (WGS) entry which is preliminary data.</text>
</comment>
<organism evidence="8 9">
    <name type="scientific">Paenibacillus whitsoniae</name>
    <dbReference type="NCBI Taxonomy" id="2496558"/>
    <lineage>
        <taxon>Bacteria</taxon>
        <taxon>Bacillati</taxon>
        <taxon>Bacillota</taxon>
        <taxon>Bacilli</taxon>
        <taxon>Bacillales</taxon>
        <taxon>Paenibacillaceae</taxon>
        <taxon>Paenibacillus</taxon>
    </lineage>
</organism>
<evidence type="ECO:0000259" key="7">
    <source>
        <dbReference type="Pfam" id="PF01120"/>
    </source>
</evidence>
<evidence type="ECO:0000256" key="4">
    <source>
        <dbReference type="ARBA" id="ARBA00022729"/>
    </source>
</evidence>
<evidence type="ECO:0000256" key="6">
    <source>
        <dbReference type="ARBA" id="ARBA00023295"/>
    </source>
</evidence>
<keyword evidence="5 8" id="KW-0378">Hydrolase</keyword>
<feature type="domain" description="Glycoside hydrolase family 29 N-terminal" evidence="7">
    <location>
        <begin position="34"/>
        <end position="332"/>
    </location>
</feature>
<dbReference type="SMART" id="SM00812">
    <property type="entry name" value="Alpha_L_fucos"/>
    <property type="match status" value="1"/>
</dbReference>
<dbReference type="SUPFAM" id="SSF51445">
    <property type="entry name" value="(Trans)glycosidases"/>
    <property type="match status" value="1"/>
</dbReference>
<dbReference type="OrthoDB" id="107551at2"/>
<gene>
    <name evidence="8" type="ORF">EJQ19_10090</name>
</gene>
<dbReference type="AlphaFoldDB" id="A0A430JFS3"/>
<dbReference type="InterPro" id="IPR016286">
    <property type="entry name" value="FUC_metazoa-typ"/>
</dbReference>
<dbReference type="Gene3D" id="3.20.20.80">
    <property type="entry name" value="Glycosidases"/>
    <property type="match status" value="1"/>
</dbReference>
<name>A0A430JFS3_9BACL</name>
<dbReference type="InterPro" id="IPR000933">
    <property type="entry name" value="Glyco_hydro_29"/>
</dbReference>
<comment type="similarity">
    <text evidence="2">Belongs to the glycosyl hydrolase 29 family.</text>
</comment>
<dbReference type="PANTHER" id="PTHR10030">
    <property type="entry name" value="ALPHA-L-FUCOSIDASE"/>
    <property type="match status" value="1"/>
</dbReference>
<dbReference type="EMBL" id="RXHU01000025">
    <property type="protein sequence ID" value="RTE09903.1"/>
    <property type="molecule type" value="Genomic_DNA"/>
</dbReference>
<protein>
    <recommendedName>
        <fullName evidence="3">alpha-L-fucosidase</fullName>
        <ecNumber evidence="3">3.2.1.51</ecNumber>
    </recommendedName>
</protein>
<keyword evidence="4" id="KW-0732">Signal</keyword>
<evidence type="ECO:0000313" key="8">
    <source>
        <dbReference type="EMBL" id="RTE09903.1"/>
    </source>
</evidence>
<keyword evidence="9" id="KW-1185">Reference proteome</keyword>
<evidence type="ECO:0000256" key="2">
    <source>
        <dbReference type="ARBA" id="ARBA00007951"/>
    </source>
</evidence>
<evidence type="ECO:0000256" key="5">
    <source>
        <dbReference type="ARBA" id="ARBA00022801"/>
    </source>
</evidence>
<keyword evidence="6" id="KW-0326">Glycosidase</keyword>
<dbReference type="PRINTS" id="PR00741">
    <property type="entry name" value="GLHYDRLASE29"/>
</dbReference>
<dbReference type="EC" id="3.2.1.51" evidence="3"/>
<dbReference type="PANTHER" id="PTHR10030:SF37">
    <property type="entry name" value="ALPHA-L-FUCOSIDASE-RELATED"/>
    <property type="match status" value="1"/>
</dbReference>
<dbReference type="GO" id="GO:0016139">
    <property type="term" value="P:glycoside catabolic process"/>
    <property type="evidence" value="ECO:0007669"/>
    <property type="project" value="TreeGrafter"/>
</dbReference>
<dbReference type="InterPro" id="IPR057739">
    <property type="entry name" value="Glyco_hydro_29_N"/>
</dbReference>
<comment type="function">
    <text evidence="1">Alpha-L-fucosidase is responsible for hydrolyzing the alpha-1,6-linked fucose joined to the reducing-end N-acetylglucosamine of the carbohydrate moieties of glycoproteins.</text>
</comment>
<evidence type="ECO:0000256" key="3">
    <source>
        <dbReference type="ARBA" id="ARBA00012662"/>
    </source>
</evidence>
<accession>A0A430JFS3</accession>
<dbReference type="GO" id="GO:0004560">
    <property type="term" value="F:alpha-L-fucosidase activity"/>
    <property type="evidence" value="ECO:0007669"/>
    <property type="project" value="InterPro"/>
</dbReference>
<dbReference type="Pfam" id="PF01120">
    <property type="entry name" value="Alpha_L_fucos"/>
    <property type="match status" value="1"/>
</dbReference>